<keyword evidence="3" id="KW-1185">Reference proteome</keyword>
<comment type="caution">
    <text evidence="2">The sequence shown here is derived from an EMBL/GenBank/DDBJ whole genome shotgun (WGS) entry which is preliminary data.</text>
</comment>
<dbReference type="Proteomes" id="UP001444661">
    <property type="component" value="Unassembled WGS sequence"/>
</dbReference>
<reference evidence="2 3" key="1">
    <citation type="submission" date="2023-01" db="EMBL/GenBank/DDBJ databases">
        <title>Analysis of 21 Apiospora genomes using comparative genomics revels a genus with tremendous synthesis potential of carbohydrate active enzymes and secondary metabolites.</title>
        <authorList>
            <person name="Sorensen T."/>
        </authorList>
    </citation>
    <scope>NUCLEOTIDE SEQUENCE [LARGE SCALE GENOMIC DNA]</scope>
    <source>
        <strain evidence="2 3">CBS 33761</strain>
    </source>
</reference>
<evidence type="ECO:0000256" key="1">
    <source>
        <dbReference type="SAM" id="MobiDB-lite"/>
    </source>
</evidence>
<accession>A0ABR1RP78</accession>
<organism evidence="2 3">
    <name type="scientific">Apiospora rasikravindrae</name>
    <dbReference type="NCBI Taxonomy" id="990691"/>
    <lineage>
        <taxon>Eukaryota</taxon>
        <taxon>Fungi</taxon>
        <taxon>Dikarya</taxon>
        <taxon>Ascomycota</taxon>
        <taxon>Pezizomycotina</taxon>
        <taxon>Sordariomycetes</taxon>
        <taxon>Xylariomycetidae</taxon>
        <taxon>Amphisphaeriales</taxon>
        <taxon>Apiosporaceae</taxon>
        <taxon>Apiospora</taxon>
    </lineage>
</organism>
<feature type="compositionally biased region" description="Basic and acidic residues" evidence="1">
    <location>
        <begin position="277"/>
        <end position="286"/>
    </location>
</feature>
<feature type="region of interest" description="Disordered" evidence="1">
    <location>
        <begin position="277"/>
        <end position="307"/>
    </location>
</feature>
<dbReference type="EMBL" id="JAQQWK010000014">
    <property type="protein sequence ID" value="KAK8016769.1"/>
    <property type="molecule type" value="Genomic_DNA"/>
</dbReference>
<sequence length="307" mass="33768">MATGTTMKFLAILEAGALGGYLIRARVDGLIRYFSVTFDAASRFPAGWNKNGGSGPLIPVGAYPPDLKCIHLRRPDHRDSIYPEDETDYPVAEPLANHKLLGIQNPRGLPEFDYDNLVQLQKLPSVGFETRLVKDRLCRVQLKDTRDQPTSTSAPGGGEPLLMKLAEFPEIDTWPTPVPDDLMSRAKGRWNKMKAQLLYTLDSDRDPGHVERTIGYEIGMHHAISEALGETGLVPKFHGVVTERDRGVVGFLSDYIEGSTSLSDMFAAAADRGGLELDAQRGEPRGLSRRAPAFASGRLPPRRCSSR</sequence>
<proteinExistence type="predicted"/>
<evidence type="ECO:0000313" key="3">
    <source>
        <dbReference type="Proteomes" id="UP001444661"/>
    </source>
</evidence>
<protein>
    <submittedName>
        <fullName evidence="2">Uncharacterized protein</fullName>
    </submittedName>
</protein>
<evidence type="ECO:0000313" key="2">
    <source>
        <dbReference type="EMBL" id="KAK8016769.1"/>
    </source>
</evidence>
<name>A0ABR1RP78_9PEZI</name>
<gene>
    <name evidence="2" type="ORF">PG993_014958</name>
</gene>